<dbReference type="EMBL" id="CAEZYQ010000007">
    <property type="protein sequence ID" value="CAB4738403.1"/>
    <property type="molecule type" value="Genomic_DNA"/>
</dbReference>
<dbReference type="PANTHER" id="PTHR43108">
    <property type="entry name" value="N-ACETYLGLUCOSAMINE-6-SULFATASE FAMILY MEMBER"/>
    <property type="match status" value="1"/>
</dbReference>
<dbReference type="InterPro" id="IPR017850">
    <property type="entry name" value="Alkaline_phosphatase_core_sf"/>
</dbReference>
<dbReference type="InterPro" id="IPR000917">
    <property type="entry name" value="Sulfatase_N"/>
</dbReference>
<dbReference type="Gene3D" id="3.40.720.10">
    <property type="entry name" value="Alkaline Phosphatase, subunit A"/>
    <property type="match status" value="1"/>
</dbReference>
<name>A0A6J6SUD2_9ZZZZ</name>
<evidence type="ECO:0000256" key="4">
    <source>
        <dbReference type="ARBA" id="ARBA00023180"/>
    </source>
</evidence>
<sequence>MTSVRSPPVSPSLSPPRLHRSVPAVAVLLAIVTTLALAASTMSRPAPAGEPLAVSATAQAPVRAPADERPNIVLFTTDDQRLDEMVFLPKTNELLGEQGLTFTEAITPHPLCCPARAEIMTGQLAQNNGVRTNFPPQGGYASFDNSSTIGTDLSAAGYNTAFLGKMLNGYSLDYGRDPGWTLFNATSHGYADYYKFVQYDNGTVERVPGYYTDYLSQKAVEYAHQLSSYDAPFFMWVSHFAPHPSKGREGCDDASCKNGPPKMSPGYRALSRLAGRAPHEVLAQQMAREVTQKPSFNERDVSDKQCLVRKQRMSSTQKVMRIQQARGAALASVDDALARLVVQLELDGELDNTYIVFVTDNGYQLGEHRWFGKTLPYEENLRTPMLVRGPGVPAGATTDSIATIVDLAPTFLDIADAQTDRVLDGVSLLPTWRGETEEPLHPGGVLIQGGAYKPETGPRGWLYRGVRTARYTYVRYHDGFVELYDRERDPYQLRSVADDPDYAPLRAELARRTRLLQDCAGPADCNRTFGPLPHPSA</sequence>
<dbReference type="AlphaFoldDB" id="A0A6J6SUD2"/>
<gene>
    <name evidence="6" type="ORF">UFOPK2761_01077</name>
</gene>
<evidence type="ECO:0000259" key="5">
    <source>
        <dbReference type="Pfam" id="PF00884"/>
    </source>
</evidence>
<evidence type="ECO:0000256" key="2">
    <source>
        <dbReference type="ARBA" id="ARBA00022729"/>
    </source>
</evidence>
<comment type="similarity">
    <text evidence="1">Belongs to the sulfatase family.</text>
</comment>
<evidence type="ECO:0000256" key="1">
    <source>
        <dbReference type="ARBA" id="ARBA00008779"/>
    </source>
</evidence>
<protein>
    <submittedName>
        <fullName evidence="6">Unannotated protein</fullName>
    </submittedName>
</protein>
<dbReference type="CDD" id="cd16147">
    <property type="entry name" value="G6S"/>
    <property type="match status" value="1"/>
</dbReference>
<feature type="domain" description="Sulfatase N-terminal" evidence="5">
    <location>
        <begin position="70"/>
        <end position="416"/>
    </location>
</feature>
<organism evidence="6">
    <name type="scientific">freshwater metagenome</name>
    <dbReference type="NCBI Taxonomy" id="449393"/>
    <lineage>
        <taxon>unclassified sequences</taxon>
        <taxon>metagenomes</taxon>
        <taxon>ecological metagenomes</taxon>
    </lineage>
</organism>
<dbReference type="SUPFAM" id="SSF53649">
    <property type="entry name" value="Alkaline phosphatase-like"/>
    <property type="match status" value="1"/>
</dbReference>
<dbReference type="GO" id="GO:0016787">
    <property type="term" value="F:hydrolase activity"/>
    <property type="evidence" value="ECO:0007669"/>
    <property type="project" value="UniProtKB-KW"/>
</dbReference>
<dbReference type="PROSITE" id="PS00523">
    <property type="entry name" value="SULFATASE_1"/>
    <property type="match status" value="1"/>
</dbReference>
<keyword evidence="2" id="KW-0732">Signal</keyword>
<accession>A0A6J6SUD2</accession>
<dbReference type="PANTHER" id="PTHR43108:SF8">
    <property type="entry name" value="SD21168P"/>
    <property type="match status" value="1"/>
</dbReference>
<proteinExistence type="inferred from homology"/>
<reference evidence="6" key="1">
    <citation type="submission" date="2020-05" db="EMBL/GenBank/DDBJ databases">
        <authorList>
            <person name="Chiriac C."/>
            <person name="Salcher M."/>
            <person name="Ghai R."/>
            <person name="Kavagutti S V."/>
        </authorList>
    </citation>
    <scope>NUCLEOTIDE SEQUENCE</scope>
</reference>
<evidence type="ECO:0000313" key="6">
    <source>
        <dbReference type="EMBL" id="CAB4738403.1"/>
    </source>
</evidence>
<keyword evidence="3" id="KW-0378">Hydrolase</keyword>
<evidence type="ECO:0000256" key="3">
    <source>
        <dbReference type="ARBA" id="ARBA00022801"/>
    </source>
</evidence>
<dbReference type="InterPro" id="IPR024607">
    <property type="entry name" value="Sulfatase_CS"/>
</dbReference>
<keyword evidence="4" id="KW-0325">Glycoprotein</keyword>
<dbReference type="Pfam" id="PF00884">
    <property type="entry name" value="Sulfatase"/>
    <property type="match status" value="1"/>
</dbReference>